<reference evidence="2 3" key="1">
    <citation type="journal article" date="2021" name="Sci. Rep.">
        <title>Genome sequencing of the multicellular alga Astrephomene provides insights into convergent evolution of germ-soma differentiation.</title>
        <authorList>
            <person name="Yamashita S."/>
            <person name="Yamamoto K."/>
            <person name="Matsuzaki R."/>
            <person name="Suzuki S."/>
            <person name="Yamaguchi H."/>
            <person name="Hirooka S."/>
            <person name="Minakuchi Y."/>
            <person name="Miyagishima S."/>
            <person name="Kawachi M."/>
            <person name="Toyoda A."/>
            <person name="Nozaki H."/>
        </authorList>
    </citation>
    <scope>NUCLEOTIDE SEQUENCE [LARGE SCALE GENOMIC DNA]</scope>
    <source>
        <strain evidence="2 3">NIES-4017</strain>
    </source>
</reference>
<name>A0AAD3DM50_9CHLO</name>
<sequence length="359" mass="39353">MSKPRLSVASAVVLRNVTCHAGPISNWVLRSGRSFVADWKGLAANLVDGDIEEACNAVVAKRPRLGRSHDVASGSRRSTGLGQEENTVNVVGQQSSTLAYGWRPGEVWNKEQLELLVQYVASLPPGQPSHGREGVARLGWAELPDPDGAIRRRVQHKLARVRNQVANGADPFAGRVMTIVAARGTYNWRDWSRRALLLMPNHEGTLDDLAAFLQSDPDITPLLDHRPHPMYRAVPRWKLNLTRAIARYPEIINTGQKRGRLVVYRYDDEVARQLPGGRGPKAPKKGQKGVTHMGKKNKSGTIGQRPWAIVTPTHVWAEHAGSSMCGREQHHWGGVGVGWGTAVDTVWQGMRPGGAAGVH</sequence>
<evidence type="ECO:0000256" key="1">
    <source>
        <dbReference type="SAM" id="MobiDB-lite"/>
    </source>
</evidence>
<dbReference type="EMBL" id="BMAR01000007">
    <property type="protein sequence ID" value="GFR44381.1"/>
    <property type="molecule type" value="Genomic_DNA"/>
</dbReference>
<proteinExistence type="predicted"/>
<evidence type="ECO:0000313" key="2">
    <source>
        <dbReference type="EMBL" id="GFR44381.1"/>
    </source>
</evidence>
<gene>
    <name evidence="2" type="ORF">Agub_g5600</name>
</gene>
<organism evidence="2 3">
    <name type="scientific">Astrephomene gubernaculifera</name>
    <dbReference type="NCBI Taxonomy" id="47775"/>
    <lineage>
        <taxon>Eukaryota</taxon>
        <taxon>Viridiplantae</taxon>
        <taxon>Chlorophyta</taxon>
        <taxon>core chlorophytes</taxon>
        <taxon>Chlorophyceae</taxon>
        <taxon>CS clade</taxon>
        <taxon>Chlamydomonadales</taxon>
        <taxon>Astrephomenaceae</taxon>
        <taxon>Astrephomene</taxon>
    </lineage>
</organism>
<dbReference type="AlphaFoldDB" id="A0AAD3DM50"/>
<keyword evidence="3" id="KW-1185">Reference proteome</keyword>
<dbReference type="Proteomes" id="UP001054857">
    <property type="component" value="Unassembled WGS sequence"/>
</dbReference>
<feature type="region of interest" description="Disordered" evidence="1">
    <location>
        <begin position="273"/>
        <end position="302"/>
    </location>
</feature>
<feature type="compositionally biased region" description="Basic residues" evidence="1">
    <location>
        <begin position="281"/>
        <end position="298"/>
    </location>
</feature>
<evidence type="ECO:0000313" key="3">
    <source>
        <dbReference type="Proteomes" id="UP001054857"/>
    </source>
</evidence>
<accession>A0AAD3DM50</accession>
<comment type="caution">
    <text evidence="2">The sequence shown here is derived from an EMBL/GenBank/DDBJ whole genome shotgun (WGS) entry which is preliminary data.</text>
</comment>
<protein>
    <submittedName>
        <fullName evidence="2">Uncharacterized protein</fullName>
    </submittedName>
</protein>